<feature type="compositionally biased region" description="Basic and acidic residues" evidence="1">
    <location>
        <begin position="76"/>
        <end position="92"/>
    </location>
</feature>
<reference evidence="3" key="1">
    <citation type="submission" date="2022-10" db="EMBL/GenBank/DDBJ databases">
        <authorList>
            <person name="Byrne P K."/>
        </authorList>
    </citation>
    <scope>NUCLEOTIDE SEQUENCE</scope>
    <source>
        <strain evidence="3">CBS7001</strain>
    </source>
</reference>
<feature type="domain" description="GDS1 winged helix" evidence="2">
    <location>
        <begin position="114"/>
        <end position="209"/>
    </location>
</feature>
<feature type="compositionally biased region" description="Basic and acidic residues" evidence="1">
    <location>
        <begin position="105"/>
        <end position="115"/>
    </location>
</feature>
<organism evidence="3 4">
    <name type="scientific">Saccharomyces uvarum</name>
    <name type="common">Yeast</name>
    <name type="synonym">Saccharomyces bayanus var. uvarum</name>
    <dbReference type="NCBI Taxonomy" id="230603"/>
    <lineage>
        <taxon>Eukaryota</taxon>
        <taxon>Fungi</taxon>
        <taxon>Dikarya</taxon>
        <taxon>Ascomycota</taxon>
        <taxon>Saccharomycotina</taxon>
        <taxon>Saccharomycetes</taxon>
        <taxon>Saccharomycetales</taxon>
        <taxon>Saccharomycetaceae</taxon>
        <taxon>Saccharomyces</taxon>
    </lineage>
</organism>
<proteinExistence type="predicted"/>
<name>A0AA35NTX1_SACUV</name>
<feature type="compositionally biased region" description="Low complexity" evidence="1">
    <location>
        <begin position="61"/>
        <end position="75"/>
    </location>
</feature>
<evidence type="ECO:0000313" key="4">
    <source>
        <dbReference type="Proteomes" id="UP001162090"/>
    </source>
</evidence>
<feature type="compositionally biased region" description="Polar residues" evidence="1">
    <location>
        <begin position="486"/>
        <end position="500"/>
    </location>
</feature>
<accession>A0AA35NTX1</accession>
<evidence type="ECO:0000313" key="3">
    <source>
        <dbReference type="EMBL" id="CAI4064926.1"/>
    </source>
</evidence>
<feature type="region of interest" description="Disordered" evidence="1">
    <location>
        <begin position="307"/>
        <end position="375"/>
    </location>
</feature>
<feature type="compositionally biased region" description="Low complexity" evidence="1">
    <location>
        <begin position="448"/>
        <end position="461"/>
    </location>
</feature>
<feature type="compositionally biased region" description="Polar residues" evidence="1">
    <location>
        <begin position="307"/>
        <end position="318"/>
    </location>
</feature>
<gene>
    <name evidence="3" type="primary">SUVC08G3790</name>
    <name evidence="3" type="ORF">SUVC_08G3790</name>
</gene>
<sequence length="531" mass="57608">MALANSRPLQITTLENEILHNSNSPVFQLSSMGFTTRADTISNPGTDLVGNQPSMNFDDNSLSGSSFSSSSSQETKTSKSKKDSAAPKKDNPLLEISKLIPVTGERPKPENRDSPLDDDVLHAVFVILWEMDPNQQGMTVKQLCDLLLQKHPDMSNLSTKLSNLISAKLNAYVKKIEKGEKTLIYALSREWSNSSPRRMLYIYRGILSPDYKEHAQAVTMQLKQQLEKSGDSSDSSSNGKKKKDSNNNQLASNDNYSGSMTDMKNLSSNSSFSKNLNVGNLAFSLSPEFNIPYSTSPVSLNLSPAISNSQQQLQTPLAPTSAPKIKNSNKKRNSPDEDANDSVAESKSKKNKPSKASKQTKSQSSSALSTPKKVSSSTSLSAFVSAKNISPESSVTHNVSPSTYVTAAAAAPRLSKLLPKNGFKKNSRSSLELAAIHKVISTQTPIESSSEGSVYDSSSNSPLSITTAGSSTESLSDFSSGRDNETESNPSSQEPRNEVTNWMKIVRNGFLTHDIESPESITLDDLENIFN</sequence>
<evidence type="ECO:0000259" key="2">
    <source>
        <dbReference type="Pfam" id="PF25318"/>
    </source>
</evidence>
<feature type="compositionally biased region" description="Low complexity" evidence="1">
    <location>
        <begin position="356"/>
        <end position="375"/>
    </location>
</feature>
<dbReference type="Pfam" id="PF25318">
    <property type="entry name" value="WHD_GDS1"/>
    <property type="match status" value="1"/>
</dbReference>
<feature type="compositionally biased region" description="Polar residues" evidence="1">
    <location>
        <begin position="249"/>
        <end position="262"/>
    </location>
</feature>
<protein>
    <recommendedName>
        <fullName evidence="2">GDS1 winged helix domain-containing protein</fullName>
    </recommendedName>
</protein>
<feature type="region of interest" description="Disordered" evidence="1">
    <location>
        <begin position="442"/>
        <end position="500"/>
    </location>
</feature>
<feature type="compositionally biased region" description="Polar residues" evidence="1">
    <location>
        <begin position="462"/>
        <end position="479"/>
    </location>
</feature>
<feature type="region of interest" description="Disordered" evidence="1">
    <location>
        <begin position="222"/>
        <end position="262"/>
    </location>
</feature>
<dbReference type="EMBL" id="OX365919">
    <property type="protein sequence ID" value="CAI4064926.1"/>
    <property type="molecule type" value="Genomic_DNA"/>
</dbReference>
<dbReference type="InterPro" id="IPR057511">
    <property type="entry name" value="WH_GDS1"/>
</dbReference>
<feature type="region of interest" description="Disordered" evidence="1">
    <location>
        <begin position="43"/>
        <end position="115"/>
    </location>
</feature>
<evidence type="ECO:0000256" key="1">
    <source>
        <dbReference type="SAM" id="MobiDB-lite"/>
    </source>
</evidence>
<dbReference type="AlphaFoldDB" id="A0AA35NTX1"/>
<dbReference type="Proteomes" id="UP001162090">
    <property type="component" value="Chromosome 8"/>
</dbReference>
<feature type="compositionally biased region" description="Polar residues" evidence="1">
    <location>
        <begin position="43"/>
        <end position="60"/>
    </location>
</feature>